<evidence type="ECO:0000256" key="8">
    <source>
        <dbReference type="ARBA" id="ARBA00049235"/>
    </source>
</evidence>
<feature type="transmembrane region" description="Helical" evidence="10">
    <location>
        <begin position="446"/>
        <end position="466"/>
    </location>
</feature>
<dbReference type="Gene3D" id="3.90.550.10">
    <property type="entry name" value="Spore Coat Polysaccharide Biosynthesis Protein SpsA, Chain A"/>
    <property type="match status" value="1"/>
</dbReference>
<evidence type="ECO:0000313" key="11">
    <source>
        <dbReference type="EMBL" id="SPP63665.1"/>
    </source>
</evidence>
<comment type="similarity">
    <text evidence="3">In the N-terminal section; belongs to the MobA family.</text>
</comment>
<feature type="transmembrane region" description="Helical" evidence="10">
    <location>
        <begin position="377"/>
        <end position="400"/>
    </location>
</feature>
<evidence type="ECO:0000256" key="2">
    <source>
        <dbReference type="ARBA" id="ARBA00006982"/>
    </source>
</evidence>
<keyword evidence="10" id="KW-0472">Membrane</keyword>
<evidence type="ECO:0000313" key="12">
    <source>
        <dbReference type="Proteomes" id="UP000248168"/>
    </source>
</evidence>
<dbReference type="SUPFAM" id="SSF53448">
    <property type="entry name" value="Nucleotide-diphospho-sugar transferases"/>
    <property type="match status" value="1"/>
</dbReference>
<keyword evidence="7 9" id="KW-0808">Transferase</keyword>
<dbReference type="EC" id="2.7.8.34" evidence="5"/>
<evidence type="ECO:0000256" key="10">
    <source>
        <dbReference type="SAM" id="Phobius"/>
    </source>
</evidence>
<dbReference type="InterPro" id="IPR029044">
    <property type="entry name" value="Nucleotide-diphossugar_trans"/>
</dbReference>
<feature type="transmembrane region" description="Helical" evidence="10">
    <location>
        <begin position="354"/>
        <end position="371"/>
    </location>
</feature>
<dbReference type="OrthoDB" id="9767918at2"/>
<name>A0A330L1N4_9BACT</name>
<dbReference type="GO" id="GO:0016780">
    <property type="term" value="F:phosphotransferase activity, for other substituted phosphate groups"/>
    <property type="evidence" value="ECO:0007669"/>
    <property type="project" value="InterPro"/>
</dbReference>
<keyword evidence="10" id="KW-1133">Transmembrane helix</keyword>
<comment type="similarity">
    <text evidence="2">In the C-terminal section; belongs to the CDP-alcohol phosphatidyltransferase class-I family.</text>
</comment>
<comment type="catalytic activity">
    <reaction evidence="1">
        <text>1D-myo-inositol 3-phosphate + CTP + H(+) = CDP-1L-myo-inositol + diphosphate</text>
        <dbReference type="Rhea" id="RHEA:30647"/>
        <dbReference type="ChEBI" id="CHEBI:15378"/>
        <dbReference type="ChEBI" id="CHEBI:33019"/>
        <dbReference type="ChEBI" id="CHEBI:37563"/>
        <dbReference type="ChEBI" id="CHEBI:58401"/>
        <dbReference type="ChEBI" id="CHEBI:62573"/>
        <dbReference type="EC" id="2.7.7.74"/>
    </reaction>
</comment>
<dbReference type="InterPro" id="IPR048254">
    <property type="entry name" value="CDP_ALCOHOL_P_TRANSF_CS"/>
</dbReference>
<feature type="transmembrane region" description="Helical" evidence="10">
    <location>
        <begin position="279"/>
        <end position="307"/>
    </location>
</feature>
<dbReference type="EC" id="2.7.7.74" evidence="4"/>
<evidence type="ECO:0000256" key="9">
    <source>
        <dbReference type="RuleBase" id="RU003750"/>
    </source>
</evidence>
<organism evidence="11 12">
    <name type="scientific">Nitrospira lenta</name>
    <dbReference type="NCBI Taxonomy" id="1436998"/>
    <lineage>
        <taxon>Bacteria</taxon>
        <taxon>Pseudomonadati</taxon>
        <taxon>Nitrospirota</taxon>
        <taxon>Nitrospiria</taxon>
        <taxon>Nitrospirales</taxon>
        <taxon>Nitrospiraceae</taxon>
        <taxon>Nitrospira</taxon>
    </lineage>
</organism>
<dbReference type="Proteomes" id="UP000248168">
    <property type="component" value="Unassembled WGS sequence"/>
</dbReference>
<dbReference type="InParanoid" id="A0A330L1N4"/>
<evidence type="ECO:0000256" key="6">
    <source>
        <dbReference type="ARBA" id="ARBA00018322"/>
    </source>
</evidence>
<protein>
    <recommendedName>
        <fullName evidence="6">Bifunctional IPC transferase and DIPP synthase</fullName>
        <ecNumber evidence="4">2.7.7.74</ecNumber>
        <ecNumber evidence="5">2.7.8.34</ecNumber>
    </recommendedName>
</protein>
<sequence>MSESLIQHRAEVQGLATAILLPSVSVFGESLERVPGSAGPLTQVVGIGLFQRAVLTLQRAGIRQLIVLAGPEEDQLKQALGRGPRVTIPVRWMPIREFPLDDPRTWEAMAAEVHGFCLVASVRGVFSRGLIESLRRGVQEGQAILVAQPVMQRAAGDWRVSVKVQAERLLALGSSRAEDALLVAADVLVLPAGLMAAAQETHTPPGTMPIRRWIEQAAIDGRVRVLRTDGHPSQWYQDVRTQAEVPAAERKLFSSLKGEFEGFVDRYFNRKVSRWFTRIFLAIGASPNAITMVATVLGLLAAVGFGLGTYEAAIVAALLFQFAAVIDCCDGEVARLTFTESAFGAWLDIAMDNVVHMAIFAGIAVGAYQQAAGQADAWIPLALGAAAVLGNAASFVLVTRAQKIKAASGWKTPIHAAWSEFMLKNVASRDFSVIVLIAAVVGKLDWFLWMASAGSLVFTALMLWVIRPSARSRA</sequence>
<evidence type="ECO:0000256" key="4">
    <source>
        <dbReference type="ARBA" id="ARBA00012504"/>
    </source>
</evidence>
<dbReference type="RefSeq" id="WP_121988162.1">
    <property type="nucleotide sequence ID" value="NZ_OUNR01000001.1"/>
</dbReference>
<dbReference type="EMBL" id="OUNR01000001">
    <property type="protein sequence ID" value="SPP63665.1"/>
    <property type="molecule type" value="Genomic_DNA"/>
</dbReference>
<dbReference type="GO" id="GO:0016020">
    <property type="term" value="C:membrane"/>
    <property type="evidence" value="ECO:0007669"/>
    <property type="project" value="InterPro"/>
</dbReference>
<evidence type="ECO:0000256" key="1">
    <source>
        <dbReference type="ARBA" id="ARBA00000729"/>
    </source>
</evidence>
<dbReference type="InterPro" id="IPR043130">
    <property type="entry name" value="CDP-OH_PTrfase_TM_dom"/>
</dbReference>
<keyword evidence="10" id="KW-0812">Transmembrane</keyword>
<dbReference type="Pfam" id="PF01066">
    <property type="entry name" value="CDP-OH_P_transf"/>
    <property type="match status" value="1"/>
</dbReference>
<feature type="transmembrane region" description="Helical" evidence="10">
    <location>
        <begin position="313"/>
        <end position="333"/>
    </location>
</feature>
<evidence type="ECO:0000256" key="5">
    <source>
        <dbReference type="ARBA" id="ARBA00013268"/>
    </source>
</evidence>
<dbReference type="PROSITE" id="PS00379">
    <property type="entry name" value="CDP_ALCOHOL_P_TRANSF"/>
    <property type="match status" value="1"/>
</dbReference>
<dbReference type="GO" id="GO:0008654">
    <property type="term" value="P:phospholipid biosynthetic process"/>
    <property type="evidence" value="ECO:0007669"/>
    <property type="project" value="InterPro"/>
</dbReference>
<accession>A0A330L1N4</accession>
<comment type="similarity">
    <text evidence="9">Belongs to the CDP-alcohol phosphatidyltransferase class-I family.</text>
</comment>
<dbReference type="Gene3D" id="1.20.120.1760">
    <property type="match status" value="1"/>
</dbReference>
<reference evidence="12" key="1">
    <citation type="submission" date="2018-04" db="EMBL/GenBank/DDBJ databases">
        <authorList>
            <person name="Lucker S."/>
            <person name="Sakoula D."/>
        </authorList>
    </citation>
    <scope>NUCLEOTIDE SEQUENCE [LARGE SCALE GENOMIC DNA]</scope>
</reference>
<gene>
    <name evidence="11" type="ORF">NITLEN_10751</name>
</gene>
<evidence type="ECO:0000256" key="3">
    <source>
        <dbReference type="ARBA" id="ARBA00007897"/>
    </source>
</evidence>
<feature type="transmembrane region" description="Helical" evidence="10">
    <location>
        <begin position="421"/>
        <end position="440"/>
    </location>
</feature>
<proteinExistence type="inferred from homology"/>
<dbReference type="AlphaFoldDB" id="A0A330L1N4"/>
<comment type="catalytic activity">
    <reaction evidence="8">
        <text>CDP-1L-myo-inositol + 1D-myo-inositol 3-phosphate = bis(1L-myo-inositol) 3,1'-phosphate 1-phosphate + CMP + H(+)</text>
        <dbReference type="Rhea" id="RHEA:31327"/>
        <dbReference type="ChEBI" id="CHEBI:15378"/>
        <dbReference type="ChEBI" id="CHEBI:58401"/>
        <dbReference type="ChEBI" id="CHEBI:60377"/>
        <dbReference type="ChEBI" id="CHEBI:62573"/>
        <dbReference type="ChEBI" id="CHEBI:62576"/>
        <dbReference type="EC" id="2.7.8.34"/>
    </reaction>
</comment>
<keyword evidence="12" id="KW-1185">Reference proteome</keyword>
<evidence type="ECO:0000256" key="7">
    <source>
        <dbReference type="ARBA" id="ARBA00022679"/>
    </source>
</evidence>
<dbReference type="InterPro" id="IPR000462">
    <property type="entry name" value="CDP-OH_P_trans"/>
</dbReference>